<keyword evidence="6" id="KW-0969">Cilium</keyword>
<dbReference type="PANTHER" id="PTHR37533">
    <property type="entry name" value="FLAGELLAR HOOK-LENGTH CONTROL PROTEIN"/>
    <property type="match status" value="1"/>
</dbReference>
<dbReference type="InterPro" id="IPR052563">
    <property type="entry name" value="FliK"/>
</dbReference>
<evidence type="ECO:0000313" key="6">
    <source>
        <dbReference type="EMBL" id="MCB5227770.1"/>
    </source>
</evidence>
<evidence type="ECO:0000256" key="4">
    <source>
        <dbReference type="SAM" id="MobiDB-lite"/>
    </source>
</evidence>
<name>A0ABS8C612_9ALTE</name>
<dbReference type="InterPro" id="IPR038610">
    <property type="entry name" value="FliK-like_C_sf"/>
</dbReference>
<feature type="region of interest" description="Disordered" evidence="4">
    <location>
        <begin position="732"/>
        <end position="778"/>
    </location>
</feature>
<keyword evidence="6" id="KW-0282">Flagellum</keyword>
<reference evidence="6 7" key="1">
    <citation type="submission" date="2021-10" db="EMBL/GenBank/DDBJ databases">
        <title>Alishewanella koreense sp. nov. isolated from seawater of southwestern coast in South Korea and the proposal for the reclassification of Rheinheimera perlucida and Rheinheimera tuosuensis as Arsukibacterium perlucida and Arsukibacterium tuosuensis.</title>
        <authorList>
            <person name="Kim K.H."/>
            <person name="Ruan W."/>
            <person name="Kim K.R."/>
            <person name="Baek J.H."/>
            <person name="Jeon C.O."/>
        </authorList>
    </citation>
    <scope>NUCLEOTIDE SEQUENCE [LARGE SCALE GENOMIC DNA]</scope>
    <source>
        <strain evidence="6 7">16-MA</strain>
    </source>
</reference>
<dbReference type="Gene3D" id="3.30.750.140">
    <property type="match status" value="1"/>
</dbReference>
<dbReference type="InterPro" id="IPR001635">
    <property type="entry name" value="Flag_hook_Flik"/>
</dbReference>
<dbReference type="Pfam" id="PF02120">
    <property type="entry name" value="Flg_hook"/>
    <property type="match status" value="1"/>
</dbReference>
<protein>
    <submittedName>
        <fullName evidence="6">Flagellar hook-length control protein FliK</fullName>
    </submittedName>
</protein>
<proteinExistence type="inferred from homology"/>
<comment type="caution">
    <text evidence="6">The sequence shown here is derived from an EMBL/GenBank/DDBJ whole genome shotgun (WGS) entry which is preliminary data.</text>
</comment>
<keyword evidence="3" id="KW-1005">Bacterial flagellum biogenesis</keyword>
<evidence type="ECO:0000313" key="7">
    <source>
        <dbReference type="Proteomes" id="UP000633814"/>
    </source>
</evidence>
<keyword evidence="6" id="KW-0966">Cell projection</keyword>
<feature type="compositionally biased region" description="Low complexity" evidence="4">
    <location>
        <begin position="745"/>
        <end position="759"/>
    </location>
</feature>
<dbReference type="PANTHER" id="PTHR37533:SF2">
    <property type="entry name" value="FLAGELLAR HOOK-LENGTH CONTROL PROTEIN"/>
    <property type="match status" value="1"/>
</dbReference>
<evidence type="ECO:0000259" key="5">
    <source>
        <dbReference type="Pfam" id="PF02120"/>
    </source>
</evidence>
<comment type="function">
    <text evidence="1">Controls the length of the flagellar hook.</text>
</comment>
<dbReference type="RefSeq" id="WP_226751830.1">
    <property type="nucleotide sequence ID" value="NZ_JAEINI020000010.1"/>
</dbReference>
<dbReference type="CDD" id="cd17470">
    <property type="entry name" value="T3SS_Flik_C"/>
    <property type="match status" value="1"/>
</dbReference>
<evidence type="ECO:0000256" key="2">
    <source>
        <dbReference type="ARBA" id="ARBA00009149"/>
    </source>
</evidence>
<gene>
    <name evidence="6" type="ORF">JAO78_013205</name>
</gene>
<comment type="similarity">
    <text evidence="2">Belongs to the FliK family.</text>
</comment>
<keyword evidence="7" id="KW-1185">Reference proteome</keyword>
<accession>A0ABS8C612</accession>
<dbReference type="Proteomes" id="UP000633814">
    <property type="component" value="Unassembled WGS sequence"/>
</dbReference>
<feature type="compositionally biased region" description="Low complexity" evidence="4">
    <location>
        <begin position="70"/>
        <end position="84"/>
    </location>
</feature>
<feature type="domain" description="Flagellar hook-length control protein-like C-terminal" evidence="5">
    <location>
        <begin position="660"/>
        <end position="742"/>
    </location>
</feature>
<dbReference type="InterPro" id="IPR021136">
    <property type="entry name" value="Flagellar_hook_control-like_C"/>
</dbReference>
<organism evidence="6 7">
    <name type="scientific">Alishewanella maricola</name>
    <dbReference type="NCBI Taxonomy" id="2795740"/>
    <lineage>
        <taxon>Bacteria</taxon>
        <taxon>Pseudomonadati</taxon>
        <taxon>Pseudomonadota</taxon>
        <taxon>Gammaproteobacteria</taxon>
        <taxon>Alteromonadales</taxon>
        <taxon>Alteromonadaceae</taxon>
        <taxon>Alishewanella</taxon>
    </lineage>
</organism>
<evidence type="ECO:0000256" key="3">
    <source>
        <dbReference type="ARBA" id="ARBA00022795"/>
    </source>
</evidence>
<sequence length="785" mass="83391">MTQGLQFSLMFNGLDSTPSGEQAAPGQFNDPASTQQAGVFQQLLQDKQQKSTAGQNVAANSRQADKAQATSVESSESTKSSITKPAVTTADNRAVVAEPKMVTDHMLLDSIDALSELAPDLDIAEQWLGLIKQSTDTSTQLRYRAQVAAEFFQIQPKPDFQTIGPVPLPEDSLFSEVDAQFFSLDMPAGDVELNTFTAAQLAASMLPKEALTAEQQASNAAATDVIDTNAAVLAKLSSSDEQKATALGHDSAKSALSNASAAATTVSDKALTQAQQDEQAQAAALLALKQKTSASQFTLNDSPVTDRLTPIIPITDDAALTEVNDSNLGDVAPERTADKAAALASLEPLAVKAETKAVLDEQTVKVLTAKQQNEQSLQNAELSSVDLELENSRIMLPEQAVAIKSVVSNQSETGAINKMASQSIPVNTIASQPVSSLAAAAQQNDSNADIMTAEAEQALADLEAQMAASNSLNSKTSQVETPQTSVSAVNSTAIPSSDQSAATAAMQSAPIQPVSLNTVTEEQAEPIIVTAPTAELTKVPTASVETAANTKLNTLENVAKNATNSEQQHEQSGQQRQDARQFAAVNLEVSLAQQANNVPVASSSSPTASELANNMLRAEGFAGALEQQTRAHQSKAPVATLPTSMQQLQLQQDAAGQLRERVQIMVRQNIQVADIRLDPAELGQMQIRVNLQQEQASVQFIVQQAHAKELLEQQMPRLRELLQQQGIQLGEGQVQQQSRQDRQSADSGSQQGQGQGSALFDDIDGPVQERSVEVQHSERIVDYYA</sequence>
<dbReference type="EMBL" id="JAEINI020000010">
    <property type="protein sequence ID" value="MCB5227770.1"/>
    <property type="molecule type" value="Genomic_DNA"/>
</dbReference>
<feature type="region of interest" description="Disordered" evidence="4">
    <location>
        <begin position="11"/>
        <end position="86"/>
    </location>
</feature>
<dbReference type="PRINTS" id="PR01007">
    <property type="entry name" value="FLGHOOKFLIK"/>
</dbReference>
<evidence type="ECO:0000256" key="1">
    <source>
        <dbReference type="ARBA" id="ARBA00003944"/>
    </source>
</evidence>
<feature type="compositionally biased region" description="Polar residues" evidence="4">
    <location>
        <begin position="30"/>
        <end position="62"/>
    </location>
</feature>